<comment type="caution">
    <text evidence="1">The sequence shown here is derived from an EMBL/GenBank/DDBJ whole genome shotgun (WGS) entry which is preliminary data.</text>
</comment>
<dbReference type="EMBL" id="SMMG02000003">
    <property type="protein sequence ID" value="KAA3479598.1"/>
    <property type="molecule type" value="Genomic_DNA"/>
</dbReference>
<dbReference type="AlphaFoldDB" id="A0A5B6WEL3"/>
<evidence type="ECO:0000313" key="2">
    <source>
        <dbReference type="Proteomes" id="UP000325315"/>
    </source>
</evidence>
<dbReference type="OrthoDB" id="914151at2759"/>
<sequence>MSINSPKRLRQQEKLRVKCYEEYEDLICDKKGKDPIMMTATGFEVKRIIVDSGGAVEVLIWEAYQKMGLKESEERVRKLEAAKVMKTLQLFYDDTEKFVKISSVLMEEEKRDLVQCLRENSDIFAWSAANMPSVDPRVIVHRLNMCFEGKRVKQKRRRFAPQVVEAIRQEVGKLLSVGFIREVV</sequence>
<keyword evidence="2" id="KW-1185">Reference proteome</keyword>
<name>A0A5B6WEL3_9ROSI</name>
<protein>
    <submittedName>
        <fullName evidence="1">Transposon Ty3-G Gag-Pol polyprotein</fullName>
    </submittedName>
</protein>
<accession>A0A5B6WEL3</accession>
<proteinExistence type="predicted"/>
<evidence type="ECO:0000313" key="1">
    <source>
        <dbReference type="EMBL" id="KAA3479598.1"/>
    </source>
</evidence>
<organism evidence="1 2">
    <name type="scientific">Gossypium australe</name>
    <dbReference type="NCBI Taxonomy" id="47621"/>
    <lineage>
        <taxon>Eukaryota</taxon>
        <taxon>Viridiplantae</taxon>
        <taxon>Streptophyta</taxon>
        <taxon>Embryophyta</taxon>
        <taxon>Tracheophyta</taxon>
        <taxon>Spermatophyta</taxon>
        <taxon>Magnoliopsida</taxon>
        <taxon>eudicotyledons</taxon>
        <taxon>Gunneridae</taxon>
        <taxon>Pentapetalae</taxon>
        <taxon>rosids</taxon>
        <taxon>malvids</taxon>
        <taxon>Malvales</taxon>
        <taxon>Malvaceae</taxon>
        <taxon>Malvoideae</taxon>
        <taxon>Gossypium</taxon>
    </lineage>
</organism>
<reference evidence="2" key="1">
    <citation type="journal article" date="2019" name="Plant Biotechnol. J.">
        <title>Genome sequencing of the Australian wild diploid species Gossypium australe highlights disease resistance and delayed gland morphogenesis.</title>
        <authorList>
            <person name="Cai Y."/>
            <person name="Cai X."/>
            <person name="Wang Q."/>
            <person name="Wang P."/>
            <person name="Zhang Y."/>
            <person name="Cai C."/>
            <person name="Xu Y."/>
            <person name="Wang K."/>
            <person name="Zhou Z."/>
            <person name="Wang C."/>
            <person name="Geng S."/>
            <person name="Li B."/>
            <person name="Dong Q."/>
            <person name="Hou Y."/>
            <person name="Wang H."/>
            <person name="Ai P."/>
            <person name="Liu Z."/>
            <person name="Yi F."/>
            <person name="Sun M."/>
            <person name="An G."/>
            <person name="Cheng J."/>
            <person name="Zhang Y."/>
            <person name="Shi Q."/>
            <person name="Xie Y."/>
            <person name="Shi X."/>
            <person name="Chang Y."/>
            <person name="Huang F."/>
            <person name="Chen Y."/>
            <person name="Hong S."/>
            <person name="Mi L."/>
            <person name="Sun Q."/>
            <person name="Zhang L."/>
            <person name="Zhou B."/>
            <person name="Peng R."/>
            <person name="Zhang X."/>
            <person name="Liu F."/>
        </authorList>
    </citation>
    <scope>NUCLEOTIDE SEQUENCE [LARGE SCALE GENOMIC DNA]</scope>
    <source>
        <strain evidence="2">cv. PA1801</strain>
    </source>
</reference>
<dbReference type="Proteomes" id="UP000325315">
    <property type="component" value="Unassembled WGS sequence"/>
</dbReference>
<gene>
    <name evidence="1" type="ORF">EPI10_020094</name>
</gene>